<feature type="compositionally biased region" description="Polar residues" evidence="2">
    <location>
        <begin position="1160"/>
        <end position="1177"/>
    </location>
</feature>
<keyword evidence="3" id="KW-1133">Transmembrane helix</keyword>
<feature type="compositionally biased region" description="Polar residues" evidence="2">
    <location>
        <begin position="807"/>
        <end position="830"/>
    </location>
</feature>
<keyword evidence="3" id="KW-0472">Membrane</keyword>
<dbReference type="InterPro" id="IPR012430">
    <property type="entry name" value="TMEM43_fam"/>
</dbReference>
<feature type="transmembrane region" description="Helical" evidence="3">
    <location>
        <begin position="1470"/>
        <end position="1488"/>
    </location>
</feature>
<organism evidence="4">
    <name type="scientific">Albugo laibachii Nc14</name>
    <dbReference type="NCBI Taxonomy" id="890382"/>
    <lineage>
        <taxon>Eukaryota</taxon>
        <taxon>Sar</taxon>
        <taxon>Stramenopiles</taxon>
        <taxon>Oomycota</taxon>
        <taxon>Peronosporomycetes</taxon>
        <taxon>Albuginales</taxon>
        <taxon>Albuginaceae</taxon>
        <taxon>Albugo</taxon>
    </lineage>
</organism>
<dbReference type="InterPro" id="IPR033909">
    <property type="entry name" value="RNR_small"/>
</dbReference>
<reference evidence="4" key="2">
    <citation type="submission" date="2011-02" db="EMBL/GenBank/DDBJ databases">
        <authorList>
            <person name="MacLean D."/>
        </authorList>
    </citation>
    <scope>NUCLEOTIDE SEQUENCE</scope>
</reference>
<dbReference type="HOGENOM" id="CLU_243892_0_0_1"/>
<dbReference type="PANTHER" id="PTHR23409">
    <property type="entry name" value="RIBONUCLEOSIDE-DIPHOSPHATE REDUCTASE SMALL CHAIN"/>
    <property type="match status" value="1"/>
</dbReference>
<evidence type="ECO:0000313" key="4">
    <source>
        <dbReference type="EMBL" id="CCA15972.1"/>
    </source>
</evidence>
<protein>
    <submittedName>
        <fullName evidence="4">Ribonucleosidediphosphate reductase small chain put</fullName>
    </submittedName>
</protein>
<gene>
    <name evidence="4" type="primary">AlNc14C17G1799</name>
    <name evidence="4" type="ORF">ALNC14_021150</name>
</gene>
<dbReference type="Pfam" id="PF07787">
    <property type="entry name" value="TMEM43"/>
    <property type="match status" value="1"/>
</dbReference>
<feature type="compositionally biased region" description="Polar residues" evidence="2">
    <location>
        <begin position="1029"/>
        <end position="1049"/>
    </location>
</feature>
<feature type="transmembrane region" description="Helical" evidence="3">
    <location>
        <begin position="1500"/>
        <end position="1519"/>
    </location>
</feature>
<dbReference type="GO" id="GO:0009263">
    <property type="term" value="P:deoxyribonucleotide biosynthetic process"/>
    <property type="evidence" value="ECO:0007669"/>
    <property type="project" value="InterPro"/>
</dbReference>
<dbReference type="Gene3D" id="1.10.620.20">
    <property type="entry name" value="Ribonucleotide Reductase, subunit A"/>
    <property type="match status" value="1"/>
</dbReference>
<feature type="transmembrane region" description="Helical" evidence="3">
    <location>
        <begin position="1410"/>
        <end position="1434"/>
    </location>
</feature>
<dbReference type="PANTHER" id="PTHR23409:SF18">
    <property type="entry name" value="RIBONUCLEOSIDE-DIPHOSPHATE REDUCTASE SUBUNIT M2"/>
    <property type="match status" value="1"/>
</dbReference>
<feature type="transmembrane region" description="Helical" evidence="3">
    <location>
        <begin position="714"/>
        <end position="734"/>
    </location>
</feature>
<dbReference type="PROSITE" id="PS00368">
    <property type="entry name" value="RIBORED_SMALL"/>
    <property type="match status" value="1"/>
</dbReference>
<sequence>MPLQTTSAKNLATQEKSPMSVDGFNAALSKNVNTSSKELRDFDMDSGELSDSNSITPFKEKEMNGQLLPEPFLRENPNRFVLFPIQQSEIWDMYKKAEASFWTAEEIDLVHDMNDWLNISDNERHFIKHVLAFFAASDGIVNENLAMNFSSEVQIPEARCFYGFQIAIENIHSEVYSLLIDTYIKDPTEKQHLLCAIETIPCVTNKAQWALKWCDPKCASFAERVVAFAAVEGIFFSGSFCSIFWLKKRGLMPGLCFSNELISRDEGLHCDFACLMYSKLVNKLPEASIHAIISDAVVIEQEFVRDSLPVELIGMNSSLMGQYIEFVADRLLHALGVSKLYHTSNPFDWMDMISLQGKTNFFEKRVGEYAKSGTILGAIVLGGVVVFTGYQELGILRIAESIEESIDLVKLLSSPSYDTRNDGRLVHCYGRLHSKEPFEDGTIQYPLLADESFAIAVNGVRLLRIVEMMQWVETKTSSRDSIHGSAQMEGDGFGESSTQTATYTMEWREEAINSDLFLDTFHINPSAVSWKFQSKIIRAEDVVLGDFEIDDGLIDQIERRERIKLDKKHLSHMQSLITQRRGVRMSTRSLDEMTHFEDDYFYIVRMTPTQPSVGDLRISFHVLPAATVSICAQQMGTRFVPFRAKAGESIFLLDSGIKSPESMLEEHLHARVKENRFLRLFASIIAYIGFNVSYPRIVSYFPQPMKRNPRVQPIMTAMMSITVIAIITSLIWAVHSYVPDRIRILILTIPLQTSLECIHINAPKMPSQHDSDSEEQNDVVYHLPDELKDEIFPERRAARDRKVPHLHSTNENCPSPFNTNATASVSSGQNGYKTKHQFLTASQPEESRLLSSWSHREHTQVARSTDAIREYRESGDQTGSDIDAYGSSFVNTGGDRGPGDGTQRSTYGGNISEPIRAAVHRPPPGLCDYIDTIGQQYFDQNSTHTTQMCGVGRPLFLQDTPSYSAPFFEPKHVQSTSRLSELNETSVPFETARSERNLRRKQQAPTRPAMTGTESGTMSTKARLETRGTRLQSQQYQEPREVSTSQPSEGTHVEYPCLADPEKHCIGNTQSSHGRIGEAVGSSTPKSVQKSGLHFRKRVNTIEADLARSTMLRTHKHGRLKTHKTPEKATQYPSTTTSQKGHRSVRQVFREKVRSDAQRRTNTFKTSRASGCKNYTRQVKGKDSGTDSERPPQKIRTKHDDPNWRASKAKSPDTAIRRRTLQECHGQDERDESIQENVAANNDAAKDHSESLRSLATTSKQSGLSDSDGKTSDSSPSTRTPADASSPTETLTGQEQGNTEFVKESNITRHTREAKSSGAYELVKETNSSSPFQHSKVSACMPSNEKEVKIAIAAPGRGIRDRMNQGLSMLSACLLSCITNYINRGCILFHEGVRRRMHFLVPCVKTTSDHVMLIFPILRKILFILCQAGSYWVLHVHTVALCTLYMRRYVGFCFLFLYTFPLLVEHVIPWAPPWAPICLWYAFLVQFFCSSGPTAMVATFRILLPLLFVIEGISWHSFLLDLNGSERLLTAFILSAMRTCSPCTSAFLLSFSVQSLTATLMDAAWPVQWTQMIIALYTLHPSGSGEDATLHLGAFDSFRTHLNAFWEYIIQ</sequence>
<dbReference type="GO" id="GO:0016491">
    <property type="term" value="F:oxidoreductase activity"/>
    <property type="evidence" value="ECO:0007669"/>
    <property type="project" value="InterPro"/>
</dbReference>
<evidence type="ECO:0000256" key="1">
    <source>
        <dbReference type="ARBA" id="ARBA00009303"/>
    </source>
</evidence>
<accession>F0W4D9</accession>
<feature type="compositionally biased region" description="Polar residues" evidence="2">
    <location>
        <begin position="1081"/>
        <end position="1090"/>
    </location>
</feature>
<feature type="compositionally biased region" description="Basic and acidic residues" evidence="2">
    <location>
        <begin position="1301"/>
        <end position="1315"/>
    </location>
</feature>
<feature type="region of interest" description="Disordered" evidence="2">
    <location>
        <begin position="977"/>
        <end position="1052"/>
    </location>
</feature>
<dbReference type="CDD" id="cd01049">
    <property type="entry name" value="RNRR2"/>
    <property type="match status" value="1"/>
</dbReference>
<feature type="transmembrane region" description="Helical" evidence="3">
    <location>
        <begin position="1446"/>
        <end position="1464"/>
    </location>
</feature>
<dbReference type="InterPro" id="IPR000358">
    <property type="entry name" value="RNR_small_fam"/>
</dbReference>
<feature type="region of interest" description="Disordered" evidence="2">
    <location>
        <begin position="1243"/>
        <end position="1320"/>
    </location>
</feature>
<feature type="compositionally biased region" description="Basic and acidic residues" evidence="2">
    <location>
        <begin position="1148"/>
        <end position="1159"/>
    </location>
</feature>
<feature type="transmembrane region" description="Helical" evidence="3">
    <location>
        <begin position="677"/>
        <end position="694"/>
    </location>
</feature>
<feature type="compositionally biased region" description="Polar residues" evidence="2">
    <location>
        <begin position="1272"/>
        <end position="1299"/>
    </location>
</feature>
<feature type="region of interest" description="Disordered" evidence="2">
    <location>
        <begin position="1116"/>
        <end position="1217"/>
    </location>
</feature>
<feature type="compositionally biased region" description="Polar residues" evidence="2">
    <location>
        <begin position="977"/>
        <end position="988"/>
    </location>
</feature>
<feature type="region of interest" description="Disordered" evidence="2">
    <location>
        <begin position="1072"/>
        <end position="1092"/>
    </location>
</feature>
<dbReference type="InterPro" id="IPR012348">
    <property type="entry name" value="RNR-like"/>
</dbReference>
<dbReference type="InterPro" id="IPR009078">
    <property type="entry name" value="Ferritin-like_SF"/>
</dbReference>
<feature type="compositionally biased region" description="Polar residues" evidence="2">
    <location>
        <begin position="1252"/>
        <end position="1265"/>
    </location>
</feature>
<keyword evidence="3" id="KW-0812">Transmembrane</keyword>
<feature type="region of interest" description="Disordered" evidence="2">
    <location>
        <begin position="800"/>
        <end position="830"/>
    </location>
</feature>
<dbReference type="EMBL" id="FR824062">
    <property type="protein sequence ID" value="CCA15972.1"/>
    <property type="molecule type" value="Genomic_DNA"/>
</dbReference>
<evidence type="ECO:0000256" key="3">
    <source>
        <dbReference type="SAM" id="Phobius"/>
    </source>
</evidence>
<evidence type="ECO:0000256" key="2">
    <source>
        <dbReference type="SAM" id="MobiDB-lite"/>
    </source>
</evidence>
<feature type="compositionally biased region" description="Basic and acidic residues" evidence="2">
    <location>
        <begin position="1180"/>
        <end position="1203"/>
    </location>
</feature>
<feature type="transmembrane region" description="Helical" evidence="3">
    <location>
        <begin position="1531"/>
        <end position="1551"/>
    </location>
</feature>
<comment type="similarity">
    <text evidence="1">Belongs to the ribonucleoside diphosphate reductase small chain family.</text>
</comment>
<dbReference type="Pfam" id="PF00268">
    <property type="entry name" value="Ribonuc_red_sm"/>
    <property type="match status" value="1"/>
</dbReference>
<dbReference type="InterPro" id="IPR030475">
    <property type="entry name" value="RNR_small_AS"/>
</dbReference>
<reference evidence="4" key="1">
    <citation type="journal article" date="2011" name="PLoS Biol.">
        <title>Gene gain and loss during evolution of obligate parasitism in the white rust pathogen of Arabidopsis thaliana.</title>
        <authorList>
            <person name="Kemen E."/>
            <person name="Gardiner A."/>
            <person name="Schultz-Larsen T."/>
            <person name="Kemen A.C."/>
            <person name="Balmuth A.L."/>
            <person name="Robert-Seilaniantz A."/>
            <person name="Bailey K."/>
            <person name="Holub E."/>
            <person name="Studholme D.J."/>
            <person name="Maclean D."/>
            <person name="Jones J.D."/>
        </authorList>
    </citation>
    <scope>NUCLEOTIDE SEQUENCE</scope>
</reference>
<name>F0W4D9_9STRA</name>
<dbReference type="SUPFAM" id="SSF47240">
    <property type="entry name" value="Ferritin-like"/>
    <property type="match status" value="1"/>
</dbReference>
<proteinExistence type="inferred from homology"/>